<dbReference type="CDD" id="cd00082">
    <property type="entry name" value="HisKA"/>
    <property type="match status" value="1"/>
</dbReference>
<dbReference type="Gene3D" id="1.10.287.130">
    <property type="match status" value="1"/>
</dbReference>
<dbReference type="InterPro" id="IPR003661">
    <property type="entry name" value="HisK_dim/P_dom"/>
</dbReference>
<dbReference type="PANTHER" id="PTHR45436:SF5">
    <property type="entry name" value="SENSOR HISTIDINE KINASE TRCS"/>
    <property type="match status" value="1"/>
</dbReference>
<dbReference type="AlphaFoldDB" id="A0A378TCT5"/>
<dbReference type="InterPro" id="IPR050428">
    <property type="entry name" value="TCS_sensor_his_kinase"/>
</dbReference>
<keyword evidence="4" id="KW-0597">Phosphoprotein</keyword>
<keyword evidence="5 13" id="KW-0808">Transferase</keyword>
<keyword evidence="7 13" id="KW-0418">Kinase</keyword>
<dbReference type="InterPro" id="IPR036097">
    <property type="entry name" value="HisK_dim/P_sf"/>
</dbReference>
<dbReference type="Gene3D" id="6.10.340.10">
    <property type="match status" value="1"/>
</dbReference>
<keyword evidence="10 11" id="KW-0472">Membrane</keyword>
<dbReference type="PROSITE" id="PS50109">
    <property type="entry name" value="HIS_KIN"/>
    <property type="match status" value="1"/>
</dbReference>
<dbReference type="Proteomes" id="UP000254978">
    <property type="component" value="Unassembled WGS sequence"/>
</dbReference>
<sequence>MQSRIFTRTPSLRTRVAFATALGAAIVVTIVGAIVWVGITNDRKERLDRRLDEAAGFAIPFLPRGLDEIPRSPNGADAVITVRRDGDVKSTGDVVLPQLDTDYADTEIDGVRYRVRTVDIVGPTGPMSVAVGATYDATINDTNNLHRRVLMICGLAVGAAAVLGWLLAAFAVRPLRRLAQQTRTIDVVDDEAPEIEVRGASEAVEIAEAMRGMVQRVWTERARTQEALASARDFAAVSSHELRTPLTAMRTNIEVLATLDMPEEQRKEVLDDVVRTQSRIEATLWALERLAQGELSTSDDHAAVDITELLDRAAHDAMRIYPDLEVALVPAPTVIIVGLPAGLRLAVDNAIANAVKHGGATHVRLSAVSSRAGVEIAVDDNGVGLPEEERELVFERFSRGSTASHSGSGLGLALVAQQAQLHRGTATLETSSLGGARLILRLPGPEPTTR</sequence>
<evidence type="ECO:0000256" key="11">
    <source>
        <dbReference type="SAM" id="Phobius"/>
    </source>
</evidence>
<evidence type="ECO:0000313" key="13">
    <source>
        <dbReference type="EMBL" id="STZ58642.1"/>
    </source>
</evidence>
<keyword evidence="14" id="KW-1185">Reference proteome</keyword>
<protein>
    <recommendedName>
        <fullName evidence="3">histidine kinase</fullName>
        <ecNumber evidence="3">2.7.13.3</ecNumber>
    </recommendedName>
</protein>
<evidence type="ECO:0000256" key="1">
    <source>
        <dbReference type="ARBA" id="ARBA00000085"/>
    </source>
</evidence>
<dbReference type="RefSeq" id="WP_115278401.1">
    <property type="nucleotide sequence ID" value="NZ_AP022600.1"/>
</dbReference>
<dbReference type="Pfam" id="PF00512">
    <property type="entry name" value="HisKA"/>
    <property type="match status" value="1"/>
</dbReference>
<evidence type="ECO:0000256" key="8">
    <source>
        <dbReference type="ARBA" id="ARBA00022989"/>
    </source>
</evidence>
<dbReference type="CDD" id="cd00075">
    <property type="entry name" value="HATPase"/>
    <property type="match status" value="1"/>
</dbReference>
<evidence type="ECO:0000256" key="2">
    <source>
        <dbReference type="ARBA" id="ARBA00004236"/>
    </source>
</evidence>
<dbReference type="EMBL" id="UGQT01000001">
    <property type="protein sequence ID" value="STZ58642.1"/>
    <property type="molecule type" value="Genomic_DNA"/>
</dbReference>
<dbReference type="Gene3D" id="3.30.565.10">
    <property type="entry name" value="Histidine kinase-like ATPase, C-terminal domain"/>
    <property type="match status" value="1"/>
</dbReference>
<keyword evidence="9" id="KW-0902">Two-component regulatory system</keyword>
<feature type="domain" description="Histidine kinase" evidence="12">
    <location>
        <begin position="237"/>
        <end position="446"/>
    </location>
</feature>
<evidence type="ECO:0000259" key="12">
    <source>
        <dbReference type="PROSITE" id="PS50109"/>
    </source>
</evidence>
<accession>A0A378TCT5</accession>
<dbReference type="InterPro" id="IPR005467">
    <property type="entry name" value="His_kinase_dom"/>
</dbReference>
<evidence type="ECO:0000256" key="10">
    <source>
        <dbReference type="ARBA" id="ARBA00023136"/>
    </source>
</evidence>
<evidence type="ECO:0000256" key="6">
    <source>
        <dbReference type="ARBA" id="ARBA00022692"/>
    </source>
</evidence>
<comment type="subcellular location">
    <subcellularLocation>
        <location evidence="2">Cell membrane</location>
    </subcellularLocation>
</comment>
<name>A0A378TCT5_9MYCO</name>
<dbReference type="SUPFAM" id="SSF55874">
    <property type="entry name" value="ATPase domain of HSP90 chaperone/DNA topoisomerase II/histidine kinase"/>
    <property type="match status" value="1"/>
</dbReference>
<dbReference type="OrthoDB" id="5241347at2"/>
<dbReference type="SMART" id="SM00387">
    <property type="entry name" value="HATPase_c"/>
    <property type="match status" value="1"/>
</dbReference>
<evidence type="ECO:0000256" key="7">
    <source>
        <dbReference type="ARBA" id="ARBA00022777"/>
    </source>
</evidence>
<dbReference type="PANTHER" id="PTHR45436">
    <property type="entry name" value="SENSOR HISTIDINE KINASE YKOH"/>
    <property type="match status" value="1"/>
</dbReference>
<evidence type="ECO:0000256" key="9">
    <source>
        <dbReference type="ARBA" id="ARBA00023012"/>
    </source>
</evidence>
<evidence type="ECO:0000313" key="14">
    <source>
        <dbReference type="Proteomes" id="UP000254978"/>
    </source>
</evidence>
<dbReference type="InterPro" id="IPR003660">
    <property type="entry name" value="HAMP_dom"/>
</dbReference>
<keyword evidence="8 11" id="KW-1133">Transmembrane helix</keyword>
<dbReference type="GO" id="GO:0005886">
    <property type="term" value="C:plasma membrane"/>
    <property type="evidence" value="ECO:0007669"/>
    <property type="project" value="UniProtKB-SubCell"/>
</dbReference>
<organism evidence="13 14">
    <name type="scientific">Mycolicibacterium tokaiense</name>
    <dbReference type="NCBI Taxonomy" id="39695"/>
    <lineage>
        <taxon>Bacteria</taxon>
        <taxon>Bacillati</taxon>
        <taxon>Actinomycetota</taxon>
        <taxon>Actinomycetes</taxon>
        <taxon>Mycobacteriales</taxon>
        <taxon>Mycobacteriaceae</taxon>
        <taxon>Mycolicibacterium</taxon>
    </lineage>
</organism>
<dbReference type="EC" id="2.7.13.3" evidence="3"/>
<dbReference type="SMART" id="SM00388">
    <property type="entry name" value="HisKA"/>
    <property type="match status" value="1"/>
</dbReference>
<dbReference type="Pfam" id="PF00672">
    <property type="entry name" value="HAMP"/>
    <property type="match status" value="1"/>
</dbReference>
<keyword evidence="6 11" id="KW-0812">Transmembrane</keyword>
<dbReference type="InterPro" id="IPR004358">
    <property type="entry name" value="Sig_transdc_His_kin-like_C"/>
</dbReference>
<evidence type="ECO:0000256" key="4">
    <source>
        <dbReference type="ARBA" id="ARBA00022553"/>
    </source>
</evidence>
<dbReference type="GO" id="GO:0000155">
    <property type="term" value="F:phosphorelay sensor kinase activity"/>
    <property type="evidence" value="ECO:0007669"/>
    <property type="project" value="InterPro"/>
</dbReference>
<evidence type="ECO:0000256" key="5">
    <source>
        <dbReference type="ARBA" id="ARBA00022679"/>
    </source>
</evidence>
<dbReference type="SUPFAM" id="SSF47384">
    <property type="entry name" value="Homodimeric domain of signal transducing histidine kinase"/>
    <property type="match status" value="1"/>
</dbReference>
<proteinExistence type="predicted"/>
<reference evidence="13 14" key="1">
    <citation type="submission" date="2018-06" db="EMBL/GenBank/DDBJ databases">
        <authorList>
            <consortium name="Pathogen Informatics"/>
            <person name="Doyle S."/>
        </authorList>
    </citation>
    <scope>NUCLEOTIDE SEQUENCE [LARGE SCALE GENOMIC DNA]</scope>
    <source>
        <strain evidence="13 14">NCTC10821</strain>
    </source>
</reference>
<dbReference type="Pfam" id="PF02518">
    <property type="entry name" value="HATPase_c"/>
    <property type="match status" value="1"/>
</dbReference>
<dbReference type="InterPro" id="IPR003594">
    <property type="entry name" value="HATPase_dom"/>
</dbReference>
<feature type="transmembrane region" description="Helical" evidence="11">
    <location>
        <begin position="149"/>
        <end position="172"/>
    </location>
</feature>
<dbReference type="PRINTS" id="PR00344">
    <property type="entry name" value="BCTRLSENSOR"/>
</dbReference>
<dbReference type="InterPro" id="IPR036890">
    <property type="entry name" value="HATPase_C_sf"/>
</dbReference>
<feature type="transmembrane region" description="Helical" evidence="11">
    <location>
        <begin position="16"/>
        <end position="39"/>
    </location>
</feature>
<gene>
    <name evidence="13" type="primary">prrB_2</name>
    <name evidence="13" type="ORF">NCTC10821_02156</name>
</gene>
<comment type="catalytic activity">
    <reaction evidence="1">
        <text>ATP + protein L-histidine = ADP + protein N-phospho-L-histidine.</text>
        <dbReference type="EC" id="2.7.13.3"/>
    </reaction>
</comment>
<evidence type="ECO:0000256" key="3">
    <source>
        <dbReference type="ARBA" id="ARBA00012438"/>
    </source>
</evidence>